<feature type="compositionally biased region" description="Basic and acidic residues" evidence="1">
    <location>
        <begin position="341"/>
        <end position="364"/>
    </location>
</feature>
<dbReference type="Proteomes" id="UP001432322">
    <property type="component" value="Unassembled WGS sequence"/>
</dbReference>
<keyword evidence="3" id="KW-1185">Reference proteome</keyword>
<proteinExistence type="predicted"/>
<accession>A0AAV5WAB6</accession>
<feature type="region of interest" description="Disordered" evidence="1">
    <location>
        <begin position="516"/>
        <end position="536"/>
    </location>
</feature>
<feature type="region of interest" description="Disordered" evidence="1">
    <location>
        <begin position="1"/>
        <end position="190"/>
    </location>
</feature>
<feature type="compositionally biased region" description="Basic and acidic residues" evidence="1">
    <location>
        <begin position="85"/>
        <end position="94"/>
    </location>
</feature>
<feature type="region of interest" description="Disordered" evidence="1">
    <location>
        <begin position="211"/>
        <end position="369"/>
    </location>
</feature>
<evidence type="ECO:0000313" key="3">
    <source>
        <dbReference type="Proteomes" id="UP001432322"/>
    </source>
</evidence>
<comment type="caution">
    <text evidence="2">The sequence shown here is derived from an EMBL/GenBank/DDBJ whole genome shotgun (WGS) entry which is preliminary data.</text>
</comment>
<evidence type="ECO:0000313" key="2">
    <source>
        <dbReference type="EMBL" id="GMT27932.1"/>
    </source>
</evidence>
<name>A0AAV5WAB6_9BILA</name>
<feature type="compositionally biased region" description="Basic and acidic residues" evidence="1">
    <location>
        <begin position="211"/>
        <end position="237"/>
    </location>
</feature>
<feature type="compositionally biased region" description="Basic and acidic residues" evidence="1">
    <location>
        <begin position="106"/>
        <end position="135"/>
    </location>
</feature>
<feature type="compositionally biased region" description="Basic and acidic residues" evidence="1">
    <location>
        <begin position="261"/>
        <end position="278"/>
    </location>
</feature>
<feature type="compositionally biased region" description="Basic residues" evidence="1">
    <location>
        <begin position="140"/>
        <end position="153"/>
    </location>
</feature>
<dbReference type="AlphaFoldDB" id="A0AAV5WAB6"/>
<feature type="compositionally biased region" description="Basic and acidic residues" evidence="1">
    <location>
        <begin position="1"/>
        <end position="14"/>
    </location>
</feature>
<feature type="compositionally biased region" description="Basic and acidic residues" evidence="1">
    <location>
        <begin position="25"/>
        <end position="52"/>
    </location>
</feature>
<dbReference type="EMBL" id="BTSY01000005">
    <property type="protein sequence ID" value="GMT27932.1"/>
    <property type="molecule type" value="Genomic_DNA"/>
</dbReference>
<gene>
    <name evidence="2" type="ORF">PFISCL1PPCAC_19229</name>
</gene>
<protein>
    <submittedName>
        <fullName evidence="2">Uncharacterized protein</fullName>
    </submittedName>
</protein>
<evidence type="ECO:0000256" key="1">
    <source>
        <dbReference type="SAM" id="MobiDB-lite"/>
    </source>
</evidence>
<sequence>MKKMKSDGEKEKRVSSHSAHRKKSNKDDGWLSKESTQREIRSRRSIDNRPESLPDTVPDSTVAGSSIAIKKKKSETPLRSVENVKSAENEKEKPSNLPDPLSALMLERDESVRREKEKEKEREGRKRKEDEERRGFNKPTKLRKPSLFAKKKRPSFEPTVPSPLATVPSPLTTVHSPLATVPSPTNIEPRITIPGMSTVARRLGAVSSVERMMESGDLRRRATIGSKDKGRSGDGGEKIGIGRRKSMEDGGDSNWIAPSLHDFRPSNRQSRKSEEGTKSNDSPLYVRRESTGIVPATPTGSVKGVGERRVSLESTKLDSPSAADFTPLNGRKKRGIMSVFGEKKEEDKEGEKEKEKEKEEEQAKVKPKTQLSYGRLASAIYRKTSVRSEVSIGSTVPGEFEEEEVDEERQIERMNSIASLASMTNEKPLKRPVVDRFLSSISLATTRGPSSTGSVVKDSMEEEENDGFKALINDDSEPEEFEIKDTVQEGAPKAIIFTKPSGLGLFRRPAVATAAPLSSPLPTRHASSGSSANPRGRRQIGAVFEDKLCKQLETALCVERSHRSLLKLDASSATSKLLTVNQDRTSCWGVNLFSSSRGELVVLSGNVAPPSGTNLRLALPLERVLGTIIVSPTVL</sequence>
<reference evidence="2" key="1">
    <citation type="submission" date="2023-10" db="EMBL/GenBank/DDBJ databases">
        <title>Genome assembly of Pristionchus species.</title>
        <authorList>
            <person name="Yoshida K."/>
            <person name="Sommer R.J."/>
        </authorList>
    </citation>
    <scope>NUCLEOTIDE SEQUENCE</scope>
    <source>
        <strain evidence="2">RS5133</strain>
    </source>
</reference>
<organism evidence="2 3">
    <name type="scientific">Pristionchus fissidentatus</name>
    <dbReference type="NCBI Taxonomy" id="1538716"/>
    <lineage>
        <taxon>Eukaryota</taxon>
        <taxon>Metazoa</taxon>
        <taxon>Ecdysozoa</taxon>
        <taxon>Nematoda</taxon>
        <taxon>Chromadorea</taxon>
        <taxon>Rhabditida</taxon>
        <taxon>Rhabditina</taxon>
        <taxon>Diplogasteromorpha</taxon>
        <taxon>Diplogasteroidea</taxon>
        <taxon>Neodiplogasteridae</taxon>
        <taxon>Pristionchus</taxon>
    </lineage>
</organism>